<dbReference type="HOGENOM" id="CLU_3122620_0_0_6"/>
<accession>I2B506</accession>
<protein>
    <submittedName>
        <fullName evidence="1">Uncharacterized protein</fullName>
    </submittedName>
</protein>
<gene>
    <name evidence="1" type="ordered locus">EBL_c04840</name>
</gene>
<dbReference type="Proteomes" id="UP000001955">
    <property type="component" value="Chromosome"/>
</dbReference>
<dbReference type="KEGG" id="ebt:EBL_c04840"/>
<dbReference type="EMBL" id="CP001560">
    <property type="protein sequence ID" value="AFJ45610.1"/>
    <property type="molecule type" value="Genomic_DNA"/>
</dbReference>
<proteinExistence type="predicted"/>
<evidence type="ECO:0000313" key="2">
    <source>
        <dbReference type="Proteomes" id="UP000001955"/>
    </source>
</evidence>
<dbReference type="AlphaFoldDB" id="I2B506"/>
<keyword evidence="2" id="KW-1185">Reference proteome</keyword>
<evidence type="ECO:0000313" key="1">
    <source>
        <dbReference type="EMBL" id="AFJ45610.1"/>
    </source>
</evidence>
<reference evidence="1 2" key="1">
    <citation type="journal article" date="2012" name="J. Bacteriol.">
        <title>Complete genome sequence of the B12-producing Shimwellia blattae strain DSM 4481, isolated from a cockroach.</title>
        <authorList>
            <person name="Brzuszkiewicz E."/>
            <person name="Waschkowitz T."/>
            <person name="Wiezer A."/>
            <person name="Daniel R."/>
        </authorList>
    </citation>
    <scope>NUCLEOTIDE SEQUENCE [LARGE SCALE GENOMIC DNA]</scope>
    <source>
        <strain evidence="2">ATCC 29907 / DSM 4481 / JCM 1650 / NBRC 105725 / CDC 9005-74</strain>
    </source>
</reference>
<organism evidence="1 2">
    <name type="scientific">Shimwellia blattae (strain ATCC 29907 / DSM 4481 / JCM 1650 / NBRC 105725 / CDC 9005-74)</name>
    <name type="common">Escherichia blattae</name>
    <dbReference type="NCBI Taxonomy" id="630626"/>
    <lineage>
        <taxon>Bacteria</taxon>
        <taxon>Pseudomonadati</taxon>
        <taxon>Pseudomonadota</taxon>
        <taxon>Gammaproteobacteria</taxon>
        <taxon>Enterobacterales</taxon>
        <taxon>Enterobacteriaceae</taxon>
        <taxon>Shimwellia</taxon>
    </lineage>
</organism>
<sequence>MMKPSRRAQLPQSYYRCAIWILLIVSTMRSGNKLIHPRALQGTISRSLAK</sequence>
<name>I2B506_SHIBC</name>